<accession>A0A1C6INK9</accession>
<evidence type="ECO:0000256" key="1">
    <source>
        <dbReference type="ARBA" id="ARBA00022801"/>
    </source>
</evidence>
<name>A0A1C6INK9_9FIRM</name>
<dbReference type="AlphaFoldDB" id="A0A1C6INK9"/>
<gene>
    <name evidence="3" type="primary">triA</name>
    <name evidence="3" type="ORF">SAMEA3545359_01583</name>
</gene>
<keyword evidence="1 3" id="KW-0378">Hydrolase</keyword>
<dbReference type="CDD" id="cd01298">
    <property type="entry name" value="ATZ_TRZ_like"/>
    <property type="match status" value="1"/>
</dbReference>
<dbReference type="InterPro" id="IPR032466">
    <property type="entry name" value="Metal_Hydrolase"/>
</dbReference>
<protein>
    <submittedName>
        <fullName evidence="3">Melamine deaminase</fullName>
        <ecNumber evidence="3">3.5.4.-</ecNumber>
    </submittedName>
</protein>
<dbReference type="SUPFAM" id="SSF51338">
    <property type="entry name" value="Composite domain of metallo-dependent hydrolases"/>
    <property type="match status" value="1"/>
</dbReference>
<dbReference type="Gene3D" id="3.20.20.140">
    <property type="entry name" value="Metal-dependent hydrolases"/>
    <property type="match status" value="1"/>
</dbReference>
<sequence>MVCDLLISGASALMPDYTVKEDVSIAVTGGNIVEIGPAADLAVKYQPAQTLSGRGKLAMPGLVDAHHHTCQQLLRAKVTDEYPMIWTRFLVPFESNLDEEDVYVSAQLSCLEMIKSGTTSFADSGGRHMDQVVRAVLESGMRACITRSTMDIGPAIPDSMKDSPEENIRQTEELYRQFHGAGNDRVHIWFGMRQVMTCSPELVRATAQRARELGTGVHAHLCEHKDEVSFCLQNYRLRPAEYLEEMGMLRDNLLTAHNVVLSESDIALMARRGVKVVHCPRANLSNHGFPKTPRILEQGLSVGLGSDGCCSSSLNLFDEMKVLRNGIIAYWGLPIFDPVVLRVEQIVDMATQGGANALLQGDSLGSLQVGKKADIICIDIDQPHISPTFNLVSTLVEAVTGGDVVDSVIDGKLVMKDRQVLTLDQKKILAQAKEHMQTMAVRAGIA</sequence>
<dbReference type="EC" id="3.5.4.-" evidence="3"/>
<dbReference type="InterPro" id="IPR050287">
    <property type="entry name" value="MTA/SAH_deaminase"/>
</dbReference>
<dbReference type="Pfam" id="PF01979">
    <property type="entry name" value="Amidohydro_1"/>
    <property type="match status" value="1"/>
</dbReference>
<dbReference type="PANTHER" id="PTHR43794">
    <property type="entry name" value="AMINOHYDROLASE SSNA-RELATED"/>
    <property type="match status" value="1"/>
</dbReference>
<dbReference type="PANTHER" id="PTHR43794:SF11">
    <property type="entry name" value="AMIDOHYDROLASE-RELATED DOMAIN-CONTAINING PROTEIN"/>
    <property type="match status" value="1"/>
</dbReference>
<feature type="domain" description="Amidohydrolase-related" evidence="2">
    <location>
        <begin position="58"/>
        <end position="414"/>
    </location>
</feature>
<dbReference type="GO" id="GO:0016810">
    <property type="term" value="F:hydrolase activity, acting on carbon-nitrogen (but not peptide) bonds"/>
    <property type="evidence" value="ECO:0007669"/>
    <property type="project" value="InterPro"/>
</dbReference>
<dbReference type="InterPro" id="IPR006680">
    <property type="entry name" value="Amidohydro-rel"/>
</dbReference>
<dbReference type="InterPro" id="IPR011059">
    <property type="entry name" value="Metal-dep_hydrolase_composite"/>
</dbReference>
<dbReference type="SUPFAM" id="SSF51556">
    <property type="entry name" value="Metallo-dependent hydrolases"/>
    <property type="match status" value="1"/>
</dbReference>
<organism evidence="3">
    <name type="scientific">uncultured Anaerotruncus sp</name>
    <dbReference type="NCBI Taxonomy" id="905011"/>
    <lineage>
        <taxon>Bacteria</taxon>
        <taxon>Bacillati</taxon>
        <taxon>Bacillota</taxon>
        <taxon>Clostridia</taxon>
        <taxon>Eubacteriales</taxon>
        <taxon>Oscillospiraceae</taxon>
        <taxon>Anaerotruncus</taxon>
        <taxon>environmental samples</taxon>
    </lineage>
</organism>
<dbReference type="Gene3D" id="2.30.40.10">
    <property type="entry name" value="Urease, subunit C, domain 1"/>
    <property type="match status" value="1"/>
</dbReference>
<reference evidence="3" key="1">
    <citation type="submission" date="2015-09" db="EMBL/GenBank/DDBJ databases">
        <authorList>
            <consortium name="Pathogen Informatics"/>
        </authorList>
    </citation>
    <scope>NUCLEOTIDE SEQUENCE</scope>
    <source>
        <strain evidence="3">2789STDY5834896</strain>
    </source>
</reference>
<evidence type="ECO:0000259" key="2">
    <source>
        <dbReference type="Pfam" id="PF01979"/>
    </source>
</evidence>
<proteinExistence type="predicted"/>
<evidence type="ECO:0000313" key="3">
    <source>
        <dbReference type="EMBL" id="SCJ71469.1"/>
    </source>
</evidence>
<dbReference type="EMBL" id="FMHG01000001">
    <property type="protein sequence ID" value="SCJ71469.1"/>
    <property type="molecule type" value="Genomic_DNA"/>
</dbReference>